<protein>
    <recommendedName>
        <fullName evidence="3">Fe2OG dioxygenase domain-containing protein</fullName>
    </recommendedName>
</protein>
<dbReference type="VEuPathDB" id="FungiDB:M747DRAFT_367046"/>
<comment type="caution">
    <text evidence="4">The sequence shown here is derived from an EMBL/GenBank/DDBJ whole genome shotgun (WGS) entry which is preliminary data.</text>
</comment>
<evidence type="ECO:0000259" key="3">
    <source>
        <dbReference type="PROSITE" id="PS51471"/>
    </source>
</evidence>
<dbReference type="GO" id="GO:0044283">
    <property type="term" value="P:small molecule biosynthetic process"/>
    <property type="evidence" value="ECO:0007669"/>
    <property type="project" value="UniProtKB-ARBA"/>
</dbReference>
<dbReference type="VEuPathDB" id="FungiDB:ATCC64974_40040"/>
<dbReference type="VEuPathDB" id="FungiDB:An18g02050"/>
<dbReference type="GO" id="GO:0046872">
    <property type="term" value="F:metal ion binding"/>
    <property type="evidence" value="ECO:0007669"/>
    <property type="project" value="UniProtKB-KW"/>
</dbReference>
<organism evidence="4 5">
    <name type="scientific">Aspergillus niger</name>
    <dbReference type="NCBI Taxonomy" id="5061"/>
    <lineage>
        <taxon>Eukaryota</taxon>
        <taxon>Fungi</taxon>
        <taxon>Dikarya</taxon>
        <taxon>Ascomycota</taxon>
        <taxon>Pezizomycotina</taxon>
        <taxon>Eurotiomycetes</taxon>
        <taxon>Eurotiomycetidae</taxon>
        <taxon>Eurotiales</taxon>
        <taxon>Aspergillaceae</taxon>
        <taxon>Aspergillus</taxon>
        <taxon>Aspergillus subgen. Circumdati</taxon>
    </lineage>
</organism>
<dbReference type="Pfam" id="PF03171">
    <property type="entry name" value="2OG-FeII_Oxy"/>
    <property type="match status" value="2"/>
</dbReference>
<dbReference type="VEuPathDB" id="FungiDB:ASPNIDRAFT2_1091225"/>
<evidence type="ECO:0000256" key="2">
    <source>
        <dbReference type="RuleBase" id="RU003682"/>
    </source>
</evidence>
<dbReference type="VEuPathDB" id="FungiDB:ASPNIDRAFT2_1124045"/>
<feature type="domain" description="Fe2OG dioxygenase" evidence="3">
    <location>
        <begin position="268"/>
        <end position="371"/>
    </location>
</feature>
<dbReference type="VEuPathDB" id="FungiDB:ATCC64974_73660"/>
<dbReference type="OrthoDB" id="288590at2759"/>
<sequence length="466" mass="52580">MDFPIINISRFDSDFVCVSKTIFKASQEWGFFIVTDHGIEGASGMFELSRNFFNLPMETKCEKVINEDPVGYDGHRATTFAASEGMSFGLPGNQLTKSTNIHSWWDTAKIEEIESFKSQCNSLTLKILSCFATHMDLPGGFFDASHRQVLPGNTLKFIKYPKMTTKPDVIPRLSEHTDWGSLTLLFTESPGLEVRDPNNQWHDVPVVPGGVIINIGDALSLWTGKQLKSTMHRISWEKVPMHQDRYSMPYFVHPNFTANLRSLSAPYDSDATQLTYKDYFDVRLRLTYGRIGAHTNFDAITILLQDTTGGLQVWNNLTSTWVNVTPIPGAYVVNLGNMIMRWTNDRYLSNLHRVINKSGKERFSVPFFFSGNLDYTIYYLPSCQVEQGAKYPPITVGDWITGRGARRTPKRLQLPGPQQTRLQIRHHILGGVAVRFAVMQADIRVGVRVAAAQPVDGFLGCVERLP</sequence>
<dbReference type="InterPro" id="IPR050231">
    <property type="entry name" value="Iron_ascorbate_oxido_reductase"/>
</dbReference>
<keyword evidence="2" id="KW-0479">Metal-binding</keyword>
<dbReference type="Proteomes" id="UP000068243">
    <property type="component" value="Unassembled WGS sequence"/>
</dbReference>
<dbReference type="OMA" id="NNEWCEV"/>
<evidence type="ECO:0000313" key="5">
    <source>
        <dbReference type="Proteomes" id="UP000068243"/>
    </source>
</evidence>
<dbReference type="PANTHER" id="PTHR47990">
    <property type="entry name" value="2-OXOGLUTARATE (2OG) AND FE(II)-DEPENDENT OXYGENASE SUPERFAMILY PROTEIN-RELATED"/>
    <property type="match status" value="1"/>
</dbReference>
<proteinExistence type="inferred from homology"/>
<name>A0A100IQ60_ASPNG</name>
<evidence type="ECO:0000313" key="4">
    <source>
        <dbReference type="EMBL" id="GAQ45011.1"/>
    </source>
</evidence>
<dbReference type="VEuPathDB" id="FungiDB:An13g03980"/>
<dbReference type="InterPro" id="IPR027443">
    <property type="entry name" value="IPNS-like_sf"/>
</dbReference>
<keyword evidence="2" id="KW-0560">Oxidoreductase</keyword>
<dbReference type="PROSITE" id="PS51471">
    <property type="entry name" value="FE2OG_OXY"/>
    <property type="match status" value="2"/>
</dbReference>
<dbReference type="InterPro" id="IPR005123">
    <property type="entry name" value="Oxoglu/Fe-dep_dioxygenase_dom"/>
</dbReference>
<dbReference type="VEuPathDB" id="FungiDB:M747DRAFT_374537"/>
<dbReference type="GO" id="GO:0016491">
    <property type="term" value="F:oxidoreductase activity"/>
    <property type="evidence" value="ECO:0007669"/>
    <property type="project" value="UniProtKB-KW"/>
</dbReference>
<dbReference type="Gene3D" id="2.60.120.330">
    <property type="entry name" value="B-lactam Antibiotic, Isopenicillin N Synthase, Chain"/>
    <property type="match status" value="2"/>
</dbReference>
<dbReference type="InterPro" id="IPR044861">
    <property type="entry name" value="IPNS-like_FE2OG_OXY"/>
</dbReference>
<dbReference type="InterPro" id="IPR026992">
    <property type="entry name" value="DIOX_N"/>
</dbReference>
<dbReference type="EMBL" id="BCMY01000014">
    <property type="protein sequence ID" value="GAQ45011.1"/>
    <property type="molecule type" value="Genomic_DNA"/>
</dbReference>
<gene>
    <name evidence="4" type="ORF">ABL_07672</name>
</gene>
<feature type="domain" description="Fe2OG dioxygenase" evidence="3">
    <location>
        <begin position="151"/>
        <end position="254"/>
    </location>
</feature>
<dbReference type="AlphaFoldDB" id="A0A100IQ60"/>
<dbReference type="SUPFAM" id="SSF51197">
    <property type="entry name" value="Clavaminate synthase-like"/>
    <property type="match status" value="2"/>
</dbReference>
<accession>A0A100IQ60</accession>
<dbReference type="Pfam" id="PF14226">
    <property type="entry name" value="DIOX_N"/>
    <property type="match status" value="1"/>
</dbReference>
<comment type="similarity">
    <text evidence="1 2">Belongs to the iron/ascorbate-dependent oxidoreductase family.</text>
</comment>
<reference evidence="5" key="1">
    <citation type="journal article" date="2016" name="Genome Announc.">
        <title>Draft genome sequence of Aspergillus niger strain An76.</title>
        <authorList>
            <person name="Gong W."/>
            <person name="Cheng Z."/>
            <person name="Zhang H."/>
            <person name="Liu L."/>
            <person name="Gao P."/>
            <person name="Wang L."/>
        </authorList>
    </citation>
    <scope>NUCLEOTIDE SEQUENCE [LARGE SCALE GENOMIC DNA]</scope>
    <source>
        <strain evidence="5">An76</strain>
    </source>
</reference>
<keyword evidence="2" id="KW-0408">Iron</keyword>
<evidence type="ECO:0000256" key="1">
    <source>
        <dbReference type="ARBA" id="ARBA00008056"/>
    </source>
</evidence>